<dbReference type="Proteomes" id="UP000515811">
    <property type="component" value="Chromosome"/>
</dbReference>
<dbReference type="EMBL" id="CP060714">
    <property type="protein sequence ID" value="QNN56444.1"/>
    <property type="molecule type" value="Genomic_DNA"/>
</dbReference>
<name>A0A7G9RLG9_9BURK</name>
<proteinExistence type="predicted"/>
<evidence type="ECO:0000313" key="1">
    <source>
        <dbReference type="EMBL" id="QNN56444.1"/>
    </source>
</evidence>
<keyword evidence="2" id="KW-1185">Reference proteome</keyword>
<dbReference type="KEGG" id="drg:H9K76_18160"/>
<evidence type="ECO:0000313" key="2">
    <source>
        <dbReference type="Proteomes" id="UP000515811"/>
    </source>
</evidence>
<dbReference type="AlphaFoldDB" id="A0A7G9RLG9"/>
<organism evidence="1 2">
    <name type="scientific">Diaphorobacter ruginosibacter</name>
    <dbReference type="NCBI Taxonomy" id="1715720"/>
    <lineage>
        <taxon>Bacteria</taxon>
        <taxon>Pseudomonadati</taxon>
        <taxon>Pseudomonadota</taxon>
        <taxon>Betaproteobacteria</taxon>
        <taxon>Burkholderiales</taxon>
        <taxon>Comamonadaceae</taxon>
        <taxon>Diaphorobacter</taxon>
    </lineage>
</organism>
<reference evidence="1 2" key="1">
    <citation type="submission" date="2020-08" db="EMBL/GenBank/DDBJ databases">
        <title>Genome sequence of Diaphorobacter ruginosibacter DSM 27467T.</title>
        <authorList>
            <person name="Hyun D.-W."/>
            <person name="Bae J.-W."/>
        </authorList>
    </citation>
    <scope>NUCLEOTIDE SEQUENCE [LARGE SCALE GENOMIC DNA]</scope>
    <source>
        <strain evidence="1 2">DSM 27467</strain>
    </source>
</reference>
<dbReference type="RefSeq" id="WP_187596710.1">
    <property type="nucleotide sequence ID" value="NZ_CP060714.1"/>
</dbReference>
<gene>
    <name evidence="1" type="ORF">H9K76_18160</name>
</gene>
<sequence>MPLPGAGEKPPIVVELQSPWHMGERPASRVANLMLLAMAVARRSAGAEVAVPVAGLACAAPPGNAFAMAVSRAFAHFDRAGLVVGWGEDPLQPVSSLPRRGRVHGPFWLAQGQLARLRFHYEGRTLTARQQRALWSQCAGAAQGPAAEPRGDARRLEAGLETWVRLLVLRQAAEEGRLPLAEVVGAFEGVLDPAHSSDDDLSRLWALHLQARYARLARQTDVSRGLYARLLARCRASARRAQVPRQERVRIPVLQAMAEIGIAWCDHQDNRSAIALRRLQRMRAQFDGDAAASPPLRLSSRLAAEYFNLRALARRSVMLSDDGAPSRAEDAAQVLNDMQLALLCAVETDSLTLMEAVASNLGYTLWLLGPALDERLGRDAGRLLAIRWILAGEALCRRHGLGSGSYWNIIYICRVARGALSQTHDGSFGEGRQHEGDPVRFWRARVWPLADLRAQLQSPSPEAAGSALADRQLQSLCDLLLPPSLPDWLTLTGRMLAAVQQEGDAVSPVQLGAAMLEHLWQLALHGHGLAPLRQQLRALMPQLTGAQRRYVREELRRLSYLSCD</sequence>
<accession>A0A7G9RLG9</accession>
<protein>
    <submittedName>
        <fullName evidence="1">Uncharacterized protein</fullName>
    </submittedName>
</protein>